<dbReference type="CDD" id="cd23431">
    <property type="entry name" value="beta-trefoil_Ricin_AtEULS3-like"/>
    <property type="match status" value="1"/>
</dbReference>
<organism evidence="2 3">
    <name type="scientific">Hibiscus syriacus</name>
    <name type="common">Rose of Sharon</name>
    <dbReference type="NCBI Taxonomy" id="106335"/>
    <lineage>
        <taxon>Eukaryota</taxon>
        <taxon>Viridiplantae</taxon>
        <taxon>Streptophyta</taxon>
        <taxon>Embryophyta</taxon>
        <taxon>Tracheophyta</taxon>
        <taxon>Spermatophyta</taxon>
        <taxon>Magnoliopsida</taxon>
        <taxon>eudicotyledons</taxon>
        <taxon>Gunneridae</taxon>
        <taxon>Pentapetalae</taxon>
        <taxon>rosids</taxon>
        <taxon>malvids</taxon>
        <taxon>Malvales</taxon>
        <taxon>Malvaceae</taxon>
        <taxon>Malvoideae</taxon>
        <taxon>Hibiscus</taxon>
    </lineage>
</organism>
<comment type="caution">
    <text evidence="2">The sequence shown here is derived from an EMBL/GenBank/DDBJ whole genome shotgun (WGS) entry which is preliminary data.</text>
</comment>
<feature type="compositionally biased region" description="Basic and acidic residues" evidence="1">
    <location>
        <begin position="30"/>
        <end position="48"/>
    </location>
</feature>
<dbReference type="Gene3D" id="2.80.10.50">
    <property type="match status" value="1"/>
</dbReference>
<evidence type="ECO:0000313" key="2">
    <source>
        <dbReference type="EMBL" id="KAE8663165.1"/>
    </source>
</evidence>
<dbReference type="EMBL" id="VEPZ02001689">
    <property type="protein sequence ID" value="KAE8663165.1"/>
    <property type="molecule type" value="Genomic_DNA"/>
</dbReference>
<evidence type="ECO:0000313" key="3">
    <source>
        <dbReference type="Proteomes" id="UP000436088"/>
    </source>
</evidence>
<keyword evidence="3" id="KW-1185">Reference proteome</keyword>
<feature type="compositionally biased region" description="Basic residues" evidence="1">
    <location>
        <begin position="112"/>
        <end position="123"/>
    </location>
</feature>
<accession>A0A6A2X7N2</accession>
<dbReference type="InterPro" id="IPR040249">
    <property type="entry name" value="Ricin_B-like_lectin_EULS3-like"/>
</dbReference>
<dbReference type="PANTHER" id="PTHR31257">
    <property type="entry name" value="RICIN B-LIKE LECTIN EULS3"/>
    <property type="match status" value="1"/>
</dbReference>
<protein>
    <submittedName>
        <fullName evidence="2">Proton-coupled amino acid transporter 1-like</fullName>
    </submittedName>
</protein>
<dbReference type="SUPFAM" id="SSF50370">
    <property type="entry name" value="Ricin B-like lectins"/>
    <property type="match status" value="1"/>
</dbReference>
<sequence length="359" mass="41067">MISFLLFVSQIEEAKQFDSTEHMDYFFGRKNEDDFVDEKRRRVKDESPSSKTKSGSVDEEYEDAQPYQHGGGDYPPNEHGSHYSTGGHGKHEGRRGGERRSDDDNDDDRGHGRSRPSSKTHHFSRPDSRSPTRTSNHPTFKIYCKANPRLNLAIRDGRVVLARADPSDERQHWIKDDKFGANVRDDEGHPGFSLINLATGEALKHNNGEAQPVELARYKPNECNTTLIWSESKVIEDEGYKAIRAVDNIHLNMDADLRDSPEVCDGNRIVLWGWKTGNNQIWKIKPHCKFLKKSSNNANSYFNSSRLERIFAPTGYSQMLCSDYLSFLLCRMVCNYGGGSYRIKELGRIPYATLEFFFL</sequence>
<dbReference type="Proteomes" id="UP000436088">
    <property type="component" value="Unassembled WGS sequence"/>
</dbReference>
<proteinExistence type="predicted"/>
<evidence type="ECO:0000256" key="1">
    <source>
        <dbReference type="SAM" id="MobiDB-lite"/>
    </source>
</evidence>
<feature type="region of interest" description="Disordered" evidence="1">
    <location>
        <begin position="30"/>
        <end position="140"/>
    </location>
</feature>
<reference evidence="2" key="1">
    <citation type="submission" date="2019-09" db="EMBL/GenBank/DDBJ databases">
        <title>Draft genome information of white flower Hibiscus syriacus.</title>
        <authorList>
            <person name="Kim Y.-M."/>
        </authorList>
    </citation>
    <scope>NUCLEOTIDE SEQUENCE [LARGE SCALE GENOMIC DNA]</scope>
    <source>
        <strain evidence="2">YM2019G1</strain>
    </source>
</reference>
<dbReference type="PANTHER" id="PTHR31257:SF2">
    <property type="entry name" value="RICIN B-LIKE LECTIN EULS3"/>
    <property type="match status" value="1"/>
</dbReference>
<gene>
    <name evidence="2" type="ORF">F3Y22_tig00113096pilonHSYRG00171</name>
</gene>
<dbReference type="InterPro" id="IPR035992">
    <property type="entry name" value="Ricin_B-like_lectins"/>
</dbReference>
<name>A0A6A2X7N2_HIBSY</name>
<dbReference type="AlphaFoldDB" id="A0A6A2X7N2"/>